<dbReference type="VEuPathDB" id="FungiDB:TEQG_02037"/>
<keyword evidence="2" id="KW-1185">Reference proteome</keyword>
<accession>F2PMA3</accession>
<dbReference type="Proteomes" id="UP000009169">
    <property type="component" value="Unassembled WGS sequence"/>
</dbReference>
<organism evidence="1 2">
    <name type="scientific">Trichophyton equinum (strain ATCC MYA-4606 / CBS 127.97)</name>
    <name type="common">Horse ringworm fungus</name>
    <dbReference type="NCBI Taxonomy" id="559882"/>
    <lineage>
        <taxon>Eukaryota</taxon>
        <taxon>Fungi</taxon>
        <taxon>Dikarya</taxon>
        <taxon>Ascomycota</taxon>
        <taxon>Pezizomycotina</taxon>
        <taxon>Eurotiomycetes</taxon>
        <taxon>Eurotiomycetidae</taxon>
        <taxon>Onygenales</taxon>
        <taxon>Arthrodermataceae</taxon>
        <taxon>Trichophyton</taxon>
    </lineage>
</organism>
<gene>
    <name evidence="1" type="ORF">TEQG_02037</name>
</gene>
<reference evidence="2" key="1">
    <citation type="journal article" date="2012" name="MBio">
        <title>Comparative genome analysis of Trichophyton rubrum and related dermatophytes reveals candidate genes involved in infection.</title>
        <authorList>
            <person name="Martinez D.A."/>
            <person name="Oliver B.G."/>
            <person name="Graeser Y."/>
            <person name="Goldberg J.M."/>
            <person name="Li W."/>
            <person name="Martinez-Rossi N.M."/>
            <person name="Monod M."/>
            <person name="Shelest E."/>
            <person name="Barton R.C."/>
            <person name="Birch E."/>
            <person name="Brakhage A.A."/>
            <person name="Chen Z."/>
            <person name="Gurr S.J."/>
            <person name="Heiman D."/>
            <person name="Heitman J."/>
            <person name="Kosti I."/>
            <person name="Rossi A."/>
            <person name="Saif S."/>
            <person name="Samalova M."/>
            <person name="Saunders C.W."/>
            <person name="Shea T."/>
            <person name="Summerbell R.C."/>
            <person name="Xu J."/>
            <person name="Young S."/>
            <person name="Zeng Q."/>
            <person name="Birren B.W."/>
            <person name="Cuomo C.A."/>
            <person name="White T.C."/>
        </authorList>
    </citation>
    <scope>NUCLEOTIDE SEQUENCE [LARGE SCALE GENOMIC DNA]</scope>
    <source>
        <strain evidence="2">ATCC MYA-4606 / CBS 127.97</strain>
    </source>
</reference>
<sequence length="115" mass="13266">MATGFFDFLSALNETHRPAYHGLRRERRQSFGRTGAWRNTLHIQLDEGYRHSWMHTPYRVGLHGSQRERGLSSAWAYPTRQGLQYLQGSMGRLAAMSACCYVVIVVASHIHKYKL</sequence>
<evidence type="ECO:0000313" key="2">
    <source>
        <dbReference type="Proteomes" id="UP000009169"/>
    </source>
</evidence>
<name>F2PMA3_TRIEC</name>
<proteinExistence type="predicted"/>
<protein>
    <submittedName>
        <fullName evidence="1">Uncharacterized protein</fullName>
    </submittedName>
</protein>
<evidence type="ECO:0000313" key="1">
    <source>
        <dbReference type="EMBL" id="EGE03000.1"/>
    </source>
</evidence>
<dbReference type="HOGENOM" id="CLU_2110671_0_0_1"/>
<dbReference type="EMBL" id="DS995725">
    <property type="protein sequence ID" value="EGE03000.1"/>
    <property type="molecule type" value="Genomic_DNA"/>
</dbReference>
<dbReference type="AlphaFoldDB" id="F2PMA3"/>